<dbReference type="Pfam" id="PF07334">
    <property type="entry name" value="IFP_35_N"/>
    <property type="match status" value="1"/>
</dbReference>
<reference evidence="14" key="3">
    <citation type="submission" date="2025-09" db="UniProtKB">
        <authorList>
            <consortium name="Ensembl"/>
        </authorList>
    </citation>
    <scope>IDENTIFICATION</scope>
</reference>
<dbReference type="Pfam" id="PF07292">
    <property type="entry name" value="NID"/>
    <property type="match status" value="2"/>
</dbReference>
<dbReference type="Gene3D" id="3.30.70.330">
    <property type="match status" value="1"/>
</dbReference>
<reference evidence="14" key="2">
    <citation type="submission" date="2025-08" db="UniProtKB">
        <authorList>
            <consortium name="Ensembl"/>
        </authorList>
    </citation>
    <scope>IDENTIFICATION</scope>
</reference>
<evidence type="ECO:0000256" key="7">
    <source>
        <dbReference type="ARBA" id="ARBA00022588"/>
    </source>
</evidence>
<evidence type="ECO:0000313" key="14">
    <source>
        <dbReference type="Ensembl" id="ENSECRP00000015454.1"/>
    </source>
</evidence>
<comment type="similarity">
    <text evidence="4">Belongs to the NMI family.</text>
</comment>
<feature type="domain" description="NID" evidence="12">
    <location>
        <begin position="281"/>
        <end position="368"/>
    </location>
</feature>
<keyword evidence="6" id="KW-0964">Secreted</keyword>
<keyword evidence="9" id="KW-0539">Nucleus</keyword>
<evidence type="ECO:0000256" key="6">
    <source>
        <dbReference type="ARBA" id="ARBA00022525"/>
    </source>
</evidence>
<evidence type="ECO:0000256" key="2">
    <source>
        <dbReference type="ARBA" id="ARBA00004496"/>
    </source>
</evidence>
<dbReference type="GeneID" id="114655502"/>
<dbReference type="GeneTree" id="ENSGT00530000063686"/>
<feature type="coiled-coil region" evidence="10">
    <location>
        <begin position="90"/>
        <end position="131"/>
    </location>
</feature>
<dbReference type="OrthoDB" id="9903237at2759"/>
<dbReference type="InterPro" id="IPR012677">
    <property type="entry name" value="Nucleotide-bd_a/b_plait_sf"/>
</dbReference>
<keyword evidence="15" id="KW-1185">Reference proteome</keyword>
<evidence type="ECO:0000256" key="11">
    <source>
        <dbReference type="SAM" id="MobiDB-lite"/>
    </source>
</evidence>
<evidence type="ECO:0000256" key="5">
    <source>
        <dbReference type="ARBA" id="ARBA00022490"/>
    </source>
</evidence>
<dbReference type="AlphaFoldDB" id="A0A8C4SF43"/>
<evidence type="ECO:0000259" key="12">
    <source>
        <dbReference type="Pfam" id="PF07292"/>
    </source>
</evidence>
<evidence type="ECO:0000256" key="3">
    <source>
        <dbReference type="ARBA" id="ARBA00004613"/>
    </source>
</evidence>
<dbReference type="GO" id="GO:0005634">
    <property type="term" value="C:nucleus"/>
    <property type="evidence" value="ECO:0007669"/>
    <property type="project" value="UniProtKB-SubCell"/>
</dbReference>
<proteinExistence type="inferred from homology"/>
<organism evidence="14 15">
    <name type="scientific">Erpetoichthys calabaricus</name>
    <name type="common">Rope fish</name>
    <name type="synonym">Calamoichthys calabaricus</name>
    <dbReference type="NCBI Taxonomy" id="27687"/>
    <lineage>
        <taxon>Eukaryota</taxon>
        <taxon>Metazoa</taxon>
        <taxon>Chordata</taxon>
        <taxon>Craniata</taxon>
        <taxon>Vertebrata</taxon>
        <taxon>Euteleostomi</taxon>
        <taxon>Actinopterygii</taxon>
        <taxon>Polypteriformes</taxon>
        <taxon>Polypteridae</taxon>
        <taxon>Erpetoichthys</taxon>
    </lineage>
</organism>
<evidence type="ECO:0000259" key="13">
    <source>
        <dbReference type="Pfam" id="PF07334"/>
    </source>
</evidence>
<dbReference type="RefSeq" id="XP_028662378.1">
    <property type="nucleotide sequence ID" value="XM_028806545.2"/>
</dbReference>
<evidence type="ECO:0000256" key="8">
    <source>
        <dbReference type="ARBA" id="ARBA00022859"/>
    </source>
</evidence>
<keyword evidence="7" id="KW-0399">Innate immunity</keyword>
<evidence type="ECO:0000256" key="1">
    <source>
        <dbReference type="ARBA" id="ARBA00004123"/>
    </source>
</evidence>
<protein>
    <submittedName>
        <fullName evidence="14">N-myc and STAT interactor</fullName>
    </submittedName>
</protein>
<evidence type="ECO:0000256" key="10">
    <source>
        <dbReference type="SAM" id="Coils"/>
    </source>
</evidence>
<reference evidence="14" key="1">
    <citation type="submission" date="2021-06" db="EMBL/GenBank/DDBJ databases">
        <authorList>
            <consortium name="Wellcome Sanger Institute Data Sharing"/>
        </authorList>
    </citation>
    <scope>NUCLEOTIDE SEQUENCE [LARGE SCALE GENOMIC DNA]</scope>
</reference>
<dbReference type="GO" id="GO:0045087">
    <property type="term" value="P:innate immune response"/>
    <property type="evidence" value="ECO:0007669"/>
    <property type="project" value="UniProtKB-KW"/>
</dbReference>
<feature type="region of interest" description="Disordered" evidence="11">
    <location>
        <begin position="1"/>
        <end position="27"/>
    </location>
</feature>
<gene>
    <name evidence="14" type="primary">NMI</name>
</gene>
<keyword evidence="5" id="KW-0963">Cytoplasm</keyword>
<comment type="subcellular location">
    <subcellularLocation>
        <location evidence="2">Cytoplasm</location>
    </subcellularLocation>
    <subcellularLocation>
        <location evidence="1">Nucleus</location>
    </subcellularLocation>
    <subcellularLocation>
        <location evidence="3">Secreted</location>
    </subcellularLocation>
</comment>
<evidence type="ECO:0000313" key="15">
    <source>
        <dbReference type="Proteomes" id="UP000694620"/>
    </source>
</evidence>
<dbReference type="Ensembl" id="ENSECRT00000015729.1">
    <property type="protein sequence ID" value="ENSECRP00000015454.1"/>
    <property type="gene ID" value="ENSECRG00000010319.1"/>
</dbReference>
<dbReference type="InterPro" id="IPR009909">
    <property type="entry name" value="Nmi/IFP35_dom"/>
</dbReference>
<keyword evidence="10" id="KW-0175">Coiled coil</keyword>
<name>A0A8C4SF43_ERPCA</name>
<feature type="compositionally biased region" description="Low complexity" evidence="11">
    <location>
        <begin position="1"/>
        <end position="14"/>
    </location>
</feature>
<keyword evidence="8" id="KW-0391">Immunity</keyword>
<evidence type="ECO:0000256" key="9">
    <source>
        <dbReference type="ARBA" id="ARBA00023242"/>
    </source>
</evidence>
<dbReference type="PANTHER" id="PTHR15225">
    <property type="entry name" value="INTERFERON-INDUCED PROTEIN 35/NMI N-MYC/STAT INTERACTING PROTEIN"/>
    <property type="match status" value="1"/>
</dbReference>
<dbReference type="InterPro" id="IPR009938">
    <property type="entry name" value="Nmi/IFP35_N"/>
</dbReference>
<dbReference type="GO" id="GO:0005576">
    <property type="term" value="C:extracellular region"/>
    <property type="evidence" value="ECO:0007669"/>
    <property type="project" value="UniProtKB-SubCell"/>
</dbReference>
<feature type="domain" description="NID" evidence="12">
    <location>
        <begin position="183"/>
        <end position="271"/>
    </location>
</feature>
<accession>A0A8C4SF43</accession>
<sequence length="395" mass="45336">MNSSNDESGGNSDETFSETEMPLSINDEELKKAEEQLEFWKSRYEKCDTEKSRLLLDKLSTEDSKRKSQEELCRLLEEKERLSKLITANKDNCKKELQYITEENNKIKRENQELRENLALQNTEYSHLKQKFMIEAEIPEKKVKFTKVEKEIAANRLEDACMRIDAQFSLHQKPALEIQGGQALITFEEESVAEKILKLPKCVVTLPSGKVDVKPSSVSINSAVKFEINYIISRKQLVVRDIPGVLEDDRMKDKIEISFSKPSQGGGEIENVNYNKQDGMAVITFLQTEVAERLAKKRKYTLDLGTRVCSVPVQLHYDEQIKKFQAFGVKSKRTVLLSGINELMDEEELQDCLEIYFQKPINSGGEVQNIKYVSKGSSLYAFFEEDDVGKEQKLD</sequence>
<dbReference type="GO" id="GO:0005737">
    <property type="term" value="C:cytoplasm"/>
    <property type="evidence" value="ECO:0007669"/>
    <property type="project" value="UniProtKB-SubCell"/>
</dbReference>
<dbReference type="PANTHER" id="PTHR15225:SF4">
    <property type="entry name" value="N-MYC-INTERACTOR"/>
    <property type="match status" value="1"/>
</dbReference>
<feature type="domain" description="Nmi/IFP 35" evidence="13">
    <location>
        <begin position="106"/>
        <end position="182"/>
    </location>
</feature>
<dbReference type="Proteomes" id="UP000694620">
    <property type="component" value="Chromosome 8"/>
</dbReference>
<evidence type="ECO:0000256" key="4">
    <source>
        <dbReference type="ARBA" id="ARBA00010081"/>
    </source>
</evidence>